<keyword evidence="3" id="KW-1185">Reference proteome</keyword>
<dbReference type="Gene3D" id="1.10.220.160">
    <property type="match status" value="1"/>
</dbReference>
<dbReference type="PANTHER" id="PTHR46455">
    <property type="entry name" value="SET AND MYND DOMAIN CONTAINING, ARTHROPOD-SPECIFIC, MEMBER 4, ISOFORM A"/>
    <property type="match status" value="1"/>
</dbReference>
<accession>A0A7R8CHY6</accession>
<dbReference type="InterPro" id="IPR046341">
    <property type="entry name" value="SET_dom_sf"/>
</dbReference>
<dbReference type="Proteomes" id="UP000675881">
    <property type="component" value="Chromosome 1"/>
</dbReference>
<evidence type="ECO:0000313" key="2">
    <source>
        <dbReference type="EMBL" id="CAF2773153.1"/>
    </source>
</evidence>
<evidence type="ECO:0000313" key="3">
    <source>
        <dbReference type="Proteomes" id="UP000675881"/>
    </source>
</evidence>
<dbReference type="Gene3D" id="6.10.140.2220">
    <property type="match status" value="1"/>
</dbReference>
<gene>
    <name evidence="2" type="ORF">LSAA_800</name>
</gene>
<dbReference type="EC" id="2.1.1.354" evidence="2"/>
<dbReference type="EMBL" id="HG994580">
    <property type="protein sequence ID" value="CAF2773153.1"/>
    <property type="molecule type" value="Genomic_DNA"/>
</dbReference>
<dbReference type="GO" id="GO:0140954">
    <property type="term" value="F:histone H3K36 dimethyltransferase activity"/>
    <property type="evidence" value="ECO:0007669"/>
    <property type="project" value="UniProtKB-EC"/>
</dbReference>
<dbReference type="AlphaFoldDB" id="A0A7R8CHY6"/>
<dbReference type="InterPro" id="IPR053010">
    <property type="entry name" value="SET_SmydA-8"/>
</dbReference>
<dbReference type="SUPFAM" id="SSF82199">
    <property type="entry name" value="SET domain"/>
    <property type="match status" value="1"/>
</dbReference>
<name>A0A7R8CHY6_LEPSM</name>
<evidence type="ECO:0000259" key="1">
    <source>
        <dbReference type="Pfam" id="PF00856"/>
    </source>
</evidence>
<dbReference type="GO" id="GO:0032259">
    <property type="term" value="P:methylation"/>
    <property type="evidence" value="ECO:0007669"/>
    <property type="project" value="UniProtKB-KW"/>
</dbReference>
<dbReference type="InterPro" id="IPR001214">
    <property type="entry name" value="SET_dom"/>
</dbReference>
<dbReference type="OrthoDB" id="6374143at2759"/>
<keyword evidence="2" id="KW-0489">Methyltransferase</keyword>
<keyword evidence="2" id="KW-0808">Transferase</keyword>
<dbReference type="CDD" id="cd20071">
    <property type="entry name" value="SET_SMYD"/>
    <property type="match status" value="1"/>
</dbReference>
<dbReference type="EC" id="2.1.1.357" evidence="2"/>
<dbReference type="Gene3D" id="2.170.270.10">
    <property type="entry name" value="SET domain"/>
    <property type="match status" value="1"/>
</dbReference>
<organism evidence="2 3">
    <name type="scientific">Lepeophtheirus salmonis</name>
    <name type="common">Salmon louse</name>
    <name type="synonym">Caligus salmonis</name>
    <dbReference type="NCBI Taxonomy" id="72036"/>
    <lineage>
        <taxon>Eukaryota</taxon>
        <taxon>Metazoa</taxon>
        <taxon>Ecdysozoa</taxon>
        <taxon>Arthropoda</taxon>
        <taxon>Crustacea</taxon>
        <taxon>Multicrustacea</taxon>
        <taxon>Hexanauplia</taxon>
        <taxon>Copepoda</taxon>
        <taxon>Siphonostomatoida</taxon>
        <taxon>Caligidae</taxon>
        <taxon>Lepeophtheirus</taxon>
    </lineage>
</organism>
<sequence length="418" mass="47783">MNETDQDQTAKQSCFLCNQRNCQELCMDCLLQRDEKIYFCSPQHQKYHSQVLTNSSKGLTKWTEVISAPPAICHSAMRTVTSQRTPYIEDSNAESFLRSSAPWVKHILDVMVDHIEDKPKDIHWKAYQKNIVEYLRLSQGLGERFSSEEINHIIGILDVNAFDLSFNGSRGLYPLTALMSHSCISNTKYIIRKKDYVAECRATVRILPGEELTDHYISPLLGTESRQACLRDGWYFDCECSRCLDPTEANTQMSSFHCNSCDIGYVTKSLRGEEWACLNCGTSSNIPYSKISEELAGKVENTLRNIPDLENLLEECLSMRLSSSHYLVLTLKRYLIYAYKSHTLILNQEIMERIKGYCQSLLDVVDMVTPGLTKERGLTLYELVRLHIIELERQSTPEMKGLEICGKESTSSCELLRS</sequence>
<dbReference type="PANTHER" id="PTHR46455:SF5">
    <property type="entry name" value="SET AND MYND DOMAIN CONTAINING, ARTHROPOD-SPECIFIC, MEMBER 4, ISOFORM A"/>
    <property type="match status" value="1"/>
</dbReference>
<proteinExistence type="predicted"/>
<dbReference type="GO" id="GO:0140999">
    <property type="term" value="F:histone H3K4 trimethyltransferase activity"/>
    <property type="evidence" value="ECO:0007669"/>
    <property type="project" value="UniProtKB-EC"/>
</dbReference>
<reference evidence="2" key="1">
    <citation type="submission" date="2021-02" db="EMBL/GenBank/DDBJ databases">
        <authorList>
            <person name="Bekaert M."/>
        </authorList>
    </citation>
    <scope>NUCLEOTIDE SEQUENCE</scope>
    <source>
        <strain evidence="2">IoA-00</strain>
    </source>
</reference>
<protein>
    <submittedName>
        <fullName evidence="2">SMYD</fullName>
        <ecNumber evidence="2">2.1.1.354</ecNumber>
        <ecNumber evidence="2">2.1.1.357</ecNumber>
    </submittedName>
</protein>
<feature type="domain" description="SET" evidence="1">
    <location>
        <begin position="166"/>
        <end position="216"/>
    </location>
</feature>
<dbReference type="Pfam" id="PF00856">
    <property type="entry name" value="SET"/>
    <property type="match status" value="1"/>
</dbReference>